<dbReference type="EMBL" id="KZ155786">
    <property type="protein sequence ID" value="OUS45732.1"/>
    <property type="molecule type" value="Genomic_DNA"/>
</dbReference>
<name>A0A1Y5IF37_OSTTA</name>
<evidence type="ECO:0000256" key="1">
    <source>
        <dbReference type="SAM" id="MobiDB-lite"/>
    </source>
</evidence>
<dbReference type="Proteomes" id="UP000195557">
    <property type="component" value="Unassembled WGS sequence"/>
</dbReference>
<evidence type="ECO:0000313" key="2">
    <source>
        <dbReference type="EMBL" id="OUS45732.1"/>
    </source>
</evidence>
<accession>A0A1Y5IF37</accession>
<proteinExistence type="predicted"/>
<feature type="compositionally biased region" description="Basic and acidic residues" evidence="1">
    <location>
        <begin position="146"/>
        <end position="156"/>
    </location>
</feature>
<organism evidence="2">
    <name type="scientific">Ostreococcus tauri</name>
    <name type="common">Marine green alga</name>
    <dbReference type="NCBI Taxonomy" id="70448"/>
    <lineage>
        <taxon>Eukaryota</taxon>
        <taxon>Viridiplantae</taxon>
        <taxon>Chlorophyta</taxon>
        <taxon>Mamiellophyceae</taxon>
        <taxon>Mamiellales</taxon>
        <taxon>Bathycoccaceae</taxon>
        <taxon>Ostreococcus</taxon>
    </lineage>
</organism>
<gene>
    <name evidence="2" type="ORF">BE221DRAFT_192858</name>
</gene>
<protein>
    <submittedName>
        <fullName evidence="2">Uncharacterized protein</fullName>
    </submittedName>
</protein>
<sequence>MTRVAREYREDDETKLLSGAQILRRTFADVTDVTMNEKEKRVDALESNGDGDVVAARRGGDVVDASHAAREDTSAKTVDGLFRRLMPLVAVELHARLAHDLVTSGFVLRAGGAPGGALLKKFKDYEAEKKARSATQRGEEEGGSEDMPRTEEERRLIGATLRAHRQMNATDVQ</sequence>
<dbReference type="AlphaFoldDB" id="A0A1Y5IF37"/>
<reference evidence="2" key="1">
    <citation type="submission" date="2017-04" db="EMBL/GenBank/DDBJ databases">
        <title>Population genomics of picophytoplankton unveils novel chromosome hypervariability.</title>
        <authorList>
            <consortium name="DOE Joint Genome Institute"/>
            <person name="Blanc-Mathieu R."/>
            <person name="Krasovec M."/>
            <person name="Hebrard M."/>
            <person name="Yau S."/>
            <person name="Desgranges E."/>
            <person name="Martin J."/>
            <person name="Schackwitz W."/>
            <person name="Kuo A."/>
            <person name="Salin G."/>
            <person name="Donnadieu C."/>
            <person name="Desdevises Y."/>
            <person name="Sanchez-Ferandin S."/>
            <person name="Moreau H."/>
            <person name="Rivals E."/>
            <person name="Grigoriev I.V."/>
            <person name="Grimsley N."/>
            <person name="Eyre-Walker A."/>
            <person name="Piganeau G."/>
        </authorList>
    </citation>
    <scope>NUCLEOTIDE SEQUENCE [LARGE SCALE GENOMIC DNA]</scope>
    <source>
        <strain evidence="2">RCC 1115</strain>
    </source>
</reference>
<feature type="region of interest" description="Disordered" evidence="1">
    <location>
        <begin position="129"/>
        <end position="173"/>
    </location>
</feature>